<name>I0GZF7_ACTM4</name>
<evidence type="ECO:0008006" key="4">
    <source>
        <dbReference type="Google" id="ProtNLM"/>
    </source>
</evidence>
<evidence type="ECO:0000313" key="2">
    <source>
        <dbReference type="EMBL" id="BAL86144.1"/>
    </source>
</evidence>
<reference evidence="2 3" key="1">
    <citation type="submission" date="2012-02" db="EMBL/GenBank/DDBJ databases">
        <title>Complete genome sequence of Actinoplanes missouriensis 431 (= NBRC 102363).</title>
        <authorList>
            <person name="Ohnishi Y."/>
            <person name="Ishikawa J."/>
            <person name="Sekine M."/>
            <person name="Hosoyama A."/>
            <person name="Harada T."/>
            <person name="Narita H."/>
            <person name="Hata T."/>
            <person name="Konno Y."/>
            <person name="Tutikane K."/>
            <person name="Fujita N."/>
            <person name="Horinouchi S."/>
            <person name="Hayakawa M."/>
        </authorList>
    </citation>
    <scope>NUCLEOTIDE SEQUENCE [LARGE SCALE GENOMIC DNA]</scope>
    <source>
        <strain evidence="3">ATCC 14538 / DSM 43046 / CBS 188.64 / JCM 3121 / NBRC 102363 / NCIMB 12654 / NRRL B-3342 / UNCC 431</strain>
    </source>
</reference>
<feature type="transmembrane region" description="Helical" evidence="1">
    <location>
        <begin position="66"/>
        <end position="86"/>
    </location>
</feature>
<keyword evidence="1" id="KW-0812">Transmembrane</keyword>
<dbReference type="AlphaFoldDB" id="I0GZF7"/>
<dbReference type="KEGG" id="ams:AMIS_9240"/>
<evidence type="ECO:0000313" key="3">
    <source>
        <dbReference type="Proteomes" id="UP000007882"/>
    </source>
</evidence>
<evidence type="ECO:0000256" key="1">
    <source>
        <dbReference type="SAM" id="Phobius"/>
    </source>
</evidence>
<dbReference type="eggNOG" id="ENOG5033CA0">
    <property type="taxonomic scope" value="Bacteria"/>
</dbReference>
<accession>I0GZF7</accession>
<gene>
    <name evidence="2" type="ordered locus">AMIS_9240</name>
</gene>
<dbReference type="Proteomes" id="UP000007882">
    <property type="component" value="Chromosome"/>
</dbReference>
<feature type="transmembrane region" description="Helical" evidence="1">
    <location>
        <begin position="268"/>
        <end position="290"/>
    </location>
</feature>
<organism evidence="2 3">
    <name type="scientific">Actinoplanes missouriensis (strain ATCC 14538 / DSM 43046 / CBS 188.64 / JCM 3121 / NBRC 102363 / NCIMB 12654 / NRRL B-3342 / UNCC 431)</name>
    <dbReference type="NCBI Taxonomy" id="512565"/>
    <lineage>
        <taxon>Bacteria</taxon>
        <taxon>Bacillati</taxon>
        <taxon>Actinomycetota</taxon>
        <taxon>Actinomycetes</taxon>
        <taxon>Micromonosporales</taxon>
        <taxon>Micromonosporaceae</taxon>
        <taxon>Actinoplanes</taxon>
    </lineage>
</organism>
<dbReference type="PATRIC" id="fig|512565.3.peg.928"/>
<sequence length="307" mass="31911">MTPLISDDVVGKHVNQGWQNMDGNGHYWPGQQPGVPPSYYAGPTDPLVSGDYNGWFRRGAALVKQIWKPALLLHAVIAVPTVALTLPTQNYMLREQQDAAAALDVRPTELPPLGDLVLALTLLVIAALIAGTIYVIAMSATVQLVVQAATGRPVSLGAALGTALRRTPALLGWYLLLIPLALIAIALCVLPVIYVAAATAVLPVVVTVERGTGIGRCFQLFHADFGVSAGRIGTYFGVAIVAGLAVAGVSAMVEVVGGAGAGLAADGLLNGLFSVAFAVVGTPFVVAAYADMRSRREPFSTAYLMAN</sequence>
<proteinExistence type="predicted"/>
<keyword evidence="1" id="KW-0472">Membrane</keyword>
<feature type="transmembrane region" description="Helical" evidence="1">
    <location>
        <begin position="235"/>
        <end position="256"/>
    </location>
</feature>
<feature type="transmembrane region" description="Helical" evidence="1">
    <location>
        <begin position="173"/>
        <end position="197"/>
    </location>
</feature>
<keyword evidence="3" id="KW-1185">Reference proteome</keyword>
<keyword evidence="1" id="KW-1133">Transmembrane helix</keyword>
<protein>
    <recommendedName>
        <fullName evidence="4">Glycerophosphoryl diester phosphodiesterase membrane domain-containing protein</fullName>
    </recommendedName>
</protein>
<dbReference type="EMBL" id="AP012319">
    <property type="protein sequence ID" value="BAL86144.1"/>
    <property type="molecule type" value="Genomic_DNA"/>
</dbReference>
<feature type="transmembrane region" description="Helical" evidence="1">
    <location>
        <begin position="116"/>
        <end position="137"/>
    </location>
</feature>
<dbReference type="HOGENOM" id="CLU_1048184_0_0_11"/>